<dbReference type="InterPro" id="IPR017853">
    <property type="entry name" value="GH"/>
</dbReference>
<accession>A0A239D4W9</accession>
<evidence type="ECO:0000256" key="5">
    <source>
        <dbReference type="SAM" id="SignalP"/>
    </source>
</evidence>
<comment type="similarity">
    <text evidence="1 4">Belongs to the glycosyl hydrolase 26 family.</text>
</comment>
<evidence type="ECO:0000313" key="8">
    <source>
        <dbReference type="Proteomes" id="UP000198304"/>
    </source>
</evidence>
<dbReference type="InterPro" id="IPR000805">
    <property type="entry name" value="Glyco_hydro_26"/>
</dbReference>
<feature type="signal peptide" evidence="5">
    <location>
        <begin position="1"/>
        <end position="23"/>
    </location>
</feature>
<dbReference type="InterPro" id="IPR022790">
    <property type="entry name" value="GH26_dom"/>
</dbReference>
<dbReference type="EMBL" id="FZOJ01000007">
    <property type="protein sequence ID" value="SNS27556.1"/>
    <property type="molecule type" value="Genomic_DNA"/>
</dbReference>
<protein>
    <submittedName>
        <fullName evidence="7">Glycosyl hydrolase family 26</fullName>
    </submittedName>
</protein>
<keyword evidence="3 4" id="KW-0326">Glycosidase</keyword>
<dbReference type="SUPFAM" id="SSF51445">
    <property type="entry name" value="(Trans)glycosidases"/>
    <property type="match status" value="1"/>
</dbReference>
<dbReference type="Gene3D" id="3.20.20.80">
    <property type="entry name" value="Glycosidases"/>
    <property type="match status" value="1"/>
</dbReference>
<dbReference type="AlphaFoldDB" id="A0A239D4W9"/>
<proteinExistence type="inferred from homology"/>
<gene>
    <name evidence="7" type="ORF">SAMN05446037_10078</name>
</gene>
<reference evidence="7 8" key="1">
    <citation type="submission" date="2017-06" db="EMBL/GenBank/DDBJ databases">
        <authorList>
            <person name="Kim H.J."/>
            <person name="Triplett B.A."/>
        </authorList>
    </citation>
    <scope>NUCLEOTIDE SEQUENCE [LARGE SCALE GENOMIC DNA]</scope>
    <source>
        <strain evidence="7 8">SCA</strain>
    </source>
</reference>
<dbReference type="GO" id="GO:0016985">
    <property type="term" value="F:mannan endo-1,4-beta-mannosidase activity"/>
    <property type="evidence" value="ECO:0007669"/>
    <property type="project" value="InterPro"/>
</dbReference>
<evidence type="ECO:0000256" key="3">
    <source>
        <dbReference type="ARBA" id="ARBA00023295"/>
    </source>
</evidence>
<keyword evidence="5" id="KW-0732">Signal</keyword>
<dbReference type="PROSITE" id="PS51764">
    <property type="entry name" value="GH26"/>
    <property type="match status" value="1"/>
</dbReference>
<keyword evidence="2 4" id="KW-0378">Hydrolase</keyword>
<feature type="domain" description="GH26" evidence="6">
    <location>
        <begin position="222"/>
        <end position="519"/>
    </location>
</feature>
<evidence type="ECO:0000256" key="1">
    <source>
        <dbReference type="ARBA" id="ARBA00007754"/>
    </source>
</evidence>
<keyword evidence="8" id="KW-1185">Reference proteome</keyword>
<name>A0A239D4W9_9FIRM</name>
<evidence type="ECO:0000256" key="2">
    <source>
        <dbReference type="ARBA" id="ARBA00022801"/>
    </source>
</evidence>
<dbReference type="GO" id="GO:0006080">
    <property type="term" value="P:substituted mannan metabolic process"/>
    <property type="evidence" value="ECO:0007669"/>
    <property type="project" value="InterPro"/>
</dbReference>
<evidence type="ECO:0000313" key="7">
    <source>
        <dbReference type="EMBL" id="SNS27556.1"/>
    </source>
</evidence>
<sequence length="527" mass="62300">MMPKRITVFVVLLIFGISTASLSAYGNDSATIYIKNGQQTKSSDFSIQDDFKSIKPITSTHNQYIDYSHGYSMYYPNHMSVDTTLSEVRTVIADQDTRIEIYYDNFKGTIHNADRYINYSSRFKTNKEDHTVEKDLSLQVNGLRAHLLKWQREKLESLTNDKNYYVNAKIVKNQNEVYTIFIKSAKPVQDYMTIINSFNVIEKKATPKIHTTYKATEKKLNQETRDFYNKYFLESDSLKWGIFEWTAASNYNFLNSLEERLDYNFEFIVRYQDLSTNFPMEEMMHAYNNNKYVELTLQTKHAHHSDTDDPSITYDLLNGKYDEFLNQYARDVKEFGHPVLFRLNNEMNGDWCIYSSYFTSNDTELFKATWRYIYNIFQENGVDNALWVWNPHDLSFPGFQWNHYLTYYPGDQYVDIIGLTGYNPGNYFKGESWRSFNEIYPSLYKEYSSIFQQPFMITEFGSNSFGGDKLGWIRDMFDNIDQFENIKVAIWWNGIDYDHEGNPGRIYRLDQSDEMLGIFKDGLTKYK</sequence>
<feature type="active site" description="Nucleophile" evidence="4">
    <location>
        <position position="459"/>
    </location>
</feature>
<feature type="active site" description="Proton donor" evidence="4">
    <location>
        <position position="346"/>
    </location>
</feature>
<feature type="chain" id="PRO_5039135458" evidence="5">
    <location>
        <begin position="24"/>
        <end position="527"/>
    </location>
</feature>
<evidence type="ECO:0000256" key="4">
    <source>
        <dbReference type="PROSITE-ProRule" id="PRU01100"/>
    </source>
</evidence>
<evidence type="ECO:0000259" key="6">
    <source>
        <dbReference type="PROSITE" id="PS51764"/>
    </source>
</evidence>
<dbReference type="PANTHER" id="PTHR40079">
    <property type="entry name" value="MANNAN ENDO-1,4-BETA-MANNOSIDASE E-RELATED"/>
    <property type="match status" value="1"/>
</dbReference>
<dbReference type="PANTHER" id="PTHR40079:SF4">
    <property type="entry name" value="GH26 DOMAIN-CONTAINING PROTEIN-RELATED"/>
    <property type="match status" value="1"/>
</dbReference>
<organism evidence="7 8">
    <name type="scientific">Anaerovirgula multivorans</name>
    <dbReference type="NCBI Taxonomy" id="312168"/>
    <lineage>
        <taxon>Bacteria</taxon>
        <taxon>Bacillati</taxon>
        <taxon>Bacillota</taxon>
        <taxon>Clostridia</taxon>
        <taxon>Peptostreptococcales</taxon>
        <taxon>Natronincolaceae</taxon>
        <taxon>Anaerovirgula</taxon>
    </lineage>
</organism>
<dbReference type="OrthoDB" id="9802773at2"/>
<dbReference type="Proteomes" id="UP000198304">
    <property type="component" value="Unassembled WGS sequence"/>
</dbReference>
<dbReference type="Pfam" id="PF02156">
    <property type="entry name" value="Glyco_hydro_26"/>
    <property type="match status" value="1"/>
</dbReference>